<comment type="similarity">
    <text evidence="4 9">Belongs to the inositol monophosphatase superfamily.</text>
</comment>
<dbReference type="PANTHER" id="PTHR20854:SF4">
    <property type="entry name" value="INOSITOL-1-MONOPHOSPHATASE-RELATED"/>
    <property type="match status" value="1"/>
</dbReference>
<dbReference type="PROSITE" id="PS00630">
    <property type="entry name" value="IMP_2"/>
    <property type="match status" value="1"/>
</dbReference>
<dbReference type="InterPro" id="IPR020552">
    <property type="entry name" value="Inositol_monoPase_Li-sen"/>
</dbReference>
<sequence length="275" mass="30012">MSDSIDLDLCYQTLLELVKQAEELIRNGINSAKEIQLKSCEVDLVTETDQQVEKLLISGLKEKFPNHQFIGEESTADGQKNELTDAPTWIIDPVDGTMNFVHSFPHVCISIALLINKVPEIAIITNPVLGQFFEARRGQGALLNGNKIHVSSVNELSKALLSLEVGTSRDPEKMKVVLRNVNTLVPLAHGIRALGSAALNMAMVAMGASDSYIEFGIHAWDIAAGDLIVREAGGVVIDPAGGEFDVMSRRCLCASSMELAQEIVKHIDQYYPGRD</sequence>
<dbReference type="PANTHER" id="PTHR20854">
    <property type="entry name" value="INOSITOL MONOPHOSPHATASE"/>
    <property type="match status" value="1"/>
</dbReference>
<dbReference type="EC" id="3.1.3.25" evidence="9"/>
<comment type="cofactor">
    <cofactor evidence="2 8 9">
        <name>Mg(2+)</name>
        <dbReference type="ChEBI" id="CHEBI:18420"/>
    </cofactor>
</comment>
<dbReference type="InterPro" id="IPR020550">
    <property type="entry name" value="Inositol_monophosphatase_CS"/>
</dbReference>
<dbReference type="CDD" id="cd01639">
    <property type="entry name" value="IMPase"/>
    <property type="match status" value="1"/>
</dbReference>
<dbReference type="OrthoDB" id="10254945at2759"/>
<comment type="pathway">
    <text evidence="3 9">Polyol metabolism; myo-inositol biosynthesis; myo-inositol from D-glucose 6-phosphate: step 2/2.</text>
</comment>
<evidence type="ECO:0000256" key="2">
    <source>
        <dbReference type="ARBA" id="ARBA00001946"/>
    </source>
</evidence>
<dbReference type="GO" id="GO:0006020">
    <property type="term" value="P:inositol metabolic process"/>
    <property type="evidence" value="ECO:0007669"/>
    <property type="project" value="TreeGrafter"/>
</dbReference>
<dbReference type="Proteomes" id="UP000494165">
    <property type="component" value="Unassembled WGS sequence"/>
</dbReference>
<feature type="binding site" evidence="8">
    <location>
        <position position="221"/>
    </location>
    <ligand>
        <name>Mg(2+)</name>
        <dbReference type="ChEBI" id="CHEBI:18420"/>
        <label>1</label>
        <note>catalytic</note>
    </ligand>
</feature>
<evidence type="ECO:0000256" key="7">
    <source>
        <dbReference type="ARBA" id="ARBA00022842"/>
    </source>
</evidence>
<name>A0A8S1D4N9_9INSE</name>
<feature type="binding site" evidence="8">
    <location>
        <position position="95"/>
    </location>
    <ligand>
        <name>Mg(2+)</name>
        <dbReference type="ChEBI" id="CHEBI:18420"/>
        <label>1</label>
        <note>catalytic</note>
    </ligand>
</feature>
<comment type="caution">
    <text evidence="10">The sequence shown here is derived from an EMBL/GenBank/DDBJ whole genome shotgun (WGS) entry which is preliminary data.</text>
</comment>
<evidence type="ECO:0000313" key="11">
    <source>
        <dbReference type="Proteomes" id="UP000494165"/>
    </source>
</evidence>
<dbReference type="GO" id="GO:0046872">
    <property type="term" value="F:metal ion binding"/>
    <property type="evidence" value="ECO:0007669"/>
    <property type="project" value="UniProtKB-KW"/>
</dbReference>
<evidence type="ECO:0000256" key="4">
    <source>
        <dbReference type="ARBA" id="ARBA00009759"/>
    </source>
</evidence>
<accession>A0A8S1D4N9</accession>
<evidence type="ECO:0000256" key="3">
    <source>
        <dbReference type="ARBA" id="ARBA00005152"/>
    </source>
</evidence>
<evidence type="ECO:0000256" key="1">
    <source>
        <dbReference type="ARBA" id="ARBA00001033"/>
    </source>
</evidence>
<evidence type="ECO:0000256" key="9">
    <source>
        <dbReference type="RuleBase" id="RU364068"/>
    </source>
</evidence>
<dbReference type="Gene3D" id="3.30.540.10">
    <property type="entry name" value="Fructose-1,6-Bisphosphatase, subunit A, domain 1"/>
    <property type="match status" value="1"/>
</dbReference>
<keyword evidence="5 8" id="KW-0479">Metal-binding</keyword>
<dbReference type="InterPro" id="IPR033942">
    <property type="entry name" value="IMPase"/>
</dbReference>
<evidence type="ECO:0000256" key="5">
    <source>
        <dbReference type="ARBA" id="ARBA00022723"/>
    </source>
</evidence>
<dbReference type="PRINTS" id="PR00378">
    <property type="entry name" value="LIIMPHPHTASE"/>
</dbReference>
<dbReference type="FunFam" id="3.40.190.80:FF:000002">
    <property type="entry name" value="Inositol-1-monophosphatase"/>
    <property type="match status" value="1"/>
</dbReference>
<comment type="catalytic activity">
    <reaction evidence="1 9">
        <text>a myo-inositol phosphate + H2O = myo-inositol + phosphate</text>
        <dbReference type="Rhea" id="RHEA:24056"/>
        <dbReference type="ChEBI" id="CHEBI:15377"/>
        <dbReference type="ChEBI" id="CHEBI:17268"/>
        <dbReference type="ChEBI" id="CHEBI:43474"/>
        <dbReference type="ChEBI" id="CHEBI:84139"/>
        <dbReference type="EC" id="3.1.3.25"/>
    </reaction>
</comment>
<evidence type="ECO:0000313" key="10">
    <source>
        <dbReference type="EMBL" id="CAB3376457.1"/>
    </source>
</evidence>
<dbReference type="GO" id="GO:0008934">
    <property type="term" value="F:inositol monophosphate 1-phosphatase activity"/>
    <property type="evidence" value="ECO:0007669"/>
    <property type="project" value="InterPro"/>
</dbReference>
<evidence type="ECO:0000256" key="8">
    <source>
        <dbReference type="PIRSR" id="PIRSR600760-2"/>
    </source>
</evidence>
<dbReference type="InterPro" id="IPR000760">
    <property type="entry name" value="Inositol_monophosphatase-like"/>
</dbReference>
<dbReference type="GO" id="GO:0007165">
    <property type="term" value="P:signal transduction"/>
    <property type="evidence" value="ECO:0007669"/>
    <property type="project" value="TreeGrafter"/>
</dbReference>
<dbReference type="Pfam" id="PF00459">
    <property type="entry name" value="Inositol_P"/>
    <property type="match status" value="1"/>
</dbReference>
<evidence type="ECO:0000256" key="6">
    <source>
        <dbReference type="ARBA" id="ARBA00022801"/>
    </source>
</evidence>
<feature type="binding site" evidence="8">
    <location>
        <position position="92"/>
    </location>
    <ligand>
        <name>Mg(2+)</name>
        <dbReference type="ChEBI" id="CHEBI:18420"/>
        <label>1</label>
        <note>catalytic</note>
    </ligand>
</feature>
<keyword evidence="6 9" id="KW-0378">Hydrolase</keyword>
<keyword evidence="7 8" id="KW-0460">Magnesium</keyword>
<dbReference type="EMBL" id="CADEPI010000128">
    <property type="protein sequence ID" value="CAB3376457.1"/>
    <property type="molecule type" value="Genomic_DNA"/>
</dbReference>
<dbReference type="AlphaFoldDB" id="A0A8S1D4N9"/>
<organism evidence="10 11">
    <name type="scientific">Cloeon dipterum</name>
    <dbReference type="NCBI Taxonomy" id="197152"/>
    <lineage>
        <taxon>Eukaryota</taxon>
        <taxon>Metazoa</taxon>
        <taxon>Ecdysozoa</taxon>
        <taxon>Arthropoda</taxon>
        <taxon>Hexapoda</taxon>
        <taxon>Insecta</taxon>
        <taxon>Pterygota</taxon>
        <taxon>Palaeoptera</taxon>
        <taxon>Ephemeroptera</taxon>
        <taxon>Pisciforma</taxon>
        <taxon>Baetidae</taxon>
        <taxon>Cloeon</taxon>
    </lineage>
</organism>
<gene>
    <name evidence="10" type="ORF">CLODIP_2_CD04024</name>
</gene>
<dbReference type="SUPFAM" id="SSF56655">
    <property type="entry name" value="Carbohydrate phosphatase"/>
    <property type="match status" value="1"/>
</dbReference>
<keyword evidence="11" id="KW-1185">Reference proteome</keyword>
<reference evidence="10 11" key="1">
    <citation type="submission" date="2020-04" db="EMBL/GenBank/DDBJ databases">
        <authorList>
            <person name="Alioto T."/>
            <person name="Alioto T."/>
            <person name="Gomez Garrido J."/>
        </authorList>
    </citation>
    <scope>NUCLEOTIDE SEQUENCE [LARGE SCALE GENOMIC DNA]</scope>
</reference>
<dbReference type="InterPro" id="IPR020583">
    <property type="entry name" value="Inositol_monoP_metal-BS"/>
</dbReference>
<dbReference type="GO" id="GO:0046854">
    <property type="term" value="P:phosphatidylinositol phosphate biosynthetic process"/>
    <property type="evidence" value="ECO:0007669"/>
    <property type="project" value="InterPro"/>
</dbReference>
<dbReference type="Gene3D" id="3.40.190.80">
    <property type="match status" value="1"/>
</dbReference>
<feature type="binding site" evidence="8">
    <location>
        <position position="72"/>
    </location>
    <ligand>
        <name>Mg(2+)</name>
        <dbReference type="ChEBI" id="CHEBI:18420"/>
        <label>1</label>
        <note>catalytic</note>
    </ligand>
</feature>
<dbReference type="PRINTS" id="PR00377">
    <property type="entry name" value="IMPHPHTASES"/>
</dbReference>
<dbReference type="FunFam" id="3.30.540.10:FF:000004">
    <property type="entry name" value="Inositol-1-monophosphatase"/>
    <property type="match status" value="1"/>
</dbReference>
<protein>
    <recommendedName>
        <fullName evidence="9">Inositol-1-monophosphatase</fullName>
        <ecNumber evidence="9">3.1.3.25</ecNumber>
    </recommendedName>
</protein>
<proteinExistence type="inferred from homology"/>
<dbReference type="PROSITE" id="PS00629">
    <property type="entry name" value="IMP_1"/>
    <property type="match status" value="1"/>
</dbReference>